<organism evidence="2 3">
    <name type="scientific">Heterodera trifolii</name>
    <dbReference type="NCBI Taxonomy" id="157864"/>
    <lineage>
        <taxon>Eukaryota</taxon>
        <taxon>Metazoa</taxon>
        <taxon>Ecdysozoa</taxon>
        <taxon>Nematoda</taxon>
        <taxon>Chromadorea</taxon>
        <taxon>Rhabditida</taxon>
        <taxon>Tylenchina</taxon>
        <taxon>Tylenchomorpha</taxon>
        <taxon>Tylenchoidea</taxon>
        <taxon>Heteroderidae</taxon>
        <taxon>Heteroderinae</taxon>
        <taxon>Heterodera</taxon>
    </lineage>
</organism>
<reference evidence="2 3" key="1">
    <citation type="submission" date="2024-10" db="EMBL/GenBank/DDBJ databases">
        <authorList>
            <person name="Kim D."/>
        </authorList>
    </citation>
    <scope>NUCLEOTIDE SEQUENCE [LARGE SCALE GENOMIC DNA]</scope>
    <source>
        <strain evidence="2">BH-2024</strain>
    </source>
</reference>
<name>A0ABD2KV41_9BILA</name>
<sequence>MAQSSQKIRHFSVSIIFILLLELFIENVAPKAFVKLELGGRDDRTMTNLANWIDQGYEIAGIAKNCRGQFLFALVKKDGTQAETLGKTNKSKAVVKLELGGRDDRTMTNLANWIDQGYEIAGMAKNCREQFLFALVKKDGTQAESLGKTNKSKAVVKLELGGWNKSEFDYAQLFAKWIDQGYEIAGIAKNCRGQFLFALVKKDGTQAETLGKTNKSKAVVKLELGGRDDRTMTNLANWIDQGYEIAGMAKNCREQFLFALVKKDGTQAESLGKTNKSKAVVKLELGGWNKSEFDYAQLFAKWIDQGYEIAGIAKNCRGQFLFALVKKDGTQAESLGKTNKSKAVVKLELGGRDDRTMTNLANWIDQGYEIAGIAKNCRGQFLFALVKKDGTQAESLGKTNKSKAVVKLELGGRDDRTMTNLAKWIDQGYEIAGMAKNCRGQFLFAFVQKSARLQVSTVKTGKKDEQLYPKFLWTLVKPKNDKNIQMDALVHKIDTLVNGIGTLVEQLGKKKDGN</sequence>
<feature type="chain" id="PRO_5044861196" evidence="1">
    <location>
        <begin position="31"/>
        <end position="514"/>
    </location>
</feature>
<dbReference type="EMBL" id="JBICBT010000638">
    <property type="protein sequence ID" value="KAL3106721.1"/>
    <property type="molecule type" value="Genomic_DNA"/>
</dbReference>
<evidence type="ECO:0000313" key="2">
    <source>
        <dbReference type="EMBL" id="KAL3106721.1"/>
    </source>
</evidence>
<evidence type="ECO:0000313" key="3">
    <source>
        <dbReference type="Proteomes" id="UP001620626"/>
    </source>
</evidence>
<accession>A0ABD2KV41</accession>
<protein>
    <submittedName>
        <fullName evidence="2">Uncharacterized protein</fullName>
    </submittedName>
</protein>
<dbReference type="AlphaFoldDB" id="A0ABD2KV41"/>
<comment type="caution">
    <text evidence="2">The sequence shown here is derived from an EMBL/GenBank/DDBJ whole genome shotgun (WGS) entry which is preliminary data.</text>
</comment>
<dbReference type="Proteomes" id="UP001620626">
    <property type="component" value="Unassembled WGS sequence"/>
</dbReference>
<evidence type="ECO:0000256" key="1">
    <source>
        <dbReference type="SAM" id="SignalP"/>
    </source>
</evidence>
<keyword evidence="3" id="KW-1185">Reference proteome</keyword>
<keyword evidence="1" id="KW-0732">Signal</keyword>
<proteinExistence type="predicted"/>
<feature type="signal peptide" evidence="1">
    <location>
        <begin position="1"/>
        <end position="30"/>
    </location>
</feature>
<gene>
    <name evidence="2" type="ORF">niasHT_019849</name>
</gene>